<keyword evidence="2" id="KW-1185">Reference proteome</keyword>
<dbReference type="EMBL" id="CP018477">
    <property type="protein sequence ID" value="ASV75192.1"/>
    <property type="molecule type" value="Genomic_DNA"/>
</dbReference>
<dbReference type="AlphaFoldDB" id="A0A286RGX5"/>
<protein>
    <submittedName>
        <fullName evidence="1">Uncharacterized protein</fullName>
    </submittedName>
</protein>
<evidence type="ECO:0000313" key="2">
    <source>
        <dbReference type="Proteomes" id="UP000215086"/>
    </source>
</evidence>
<name>A0A286RGX5_9BACT</name>
<reference evidence="1 2" key="1">
    <citation type="journal article" name="Front. Microbiol.">
        <title>Sugar Metabolism of the First Thermophilic Planctomycete Thermogutta terrifontis: Comparative Genomic and Transcriptomic Approaches.</title>
        <authorList>
            <person name="Elcheninov A.G."/>
            <person name="Menzel P."/>
            <person name="Gudbergsdottir S.R."/>
            <person name="Slesarev A.I."/>
            <person name="Kadnikov V.V."/>
            <person name="Krogh A."/>
            <person name="Bonch-Osmolovskaya E.A."/>
            <person name="Peng X."/>
            <person name="Kublanov I.V."/>
        </authorList>
    </citation>
    <scope>NUCLEOTIDE SEQUENCE [LARGE SCALE GENOMIC DNA]</scope>
    <source>
        <strain evidence="1 2">R1</strain>
    </source>
</reference>
<organism evidence="1 2">
    <name type="scientific">Thermogutta terrifontis</name>
    <dbReference type="NCBI Taxonomy" id="1331910"/>
    <lineage>
        <taxon>Bacteria</taxon>
        <taxon>Pseudomonadati</taxon>
        <taxon>Planctomycetota</taxon>
        <taxon>Planctomycetia</taxon>
        <taxon>Pirellulales</taxon>
        <taxon>Thermoguttaceae</taxon>
        <taxon>Thermogutta</taxon>
    </lineage>
</organism>
<proteinExistence type="predicted"/>
<evidence type="ECO:0000313" key="1">
    <source>
        <dbReference type="EMBL" id="ASV75192.1"/>
    </source>
</evidence>
<accession>A0A286RGX5</accession>
<gene>
    <name evidence="1" type="ORF">THTE_2590</name>
</gene>
<sequence length="71" mass="7866">MIHITMEAQMPICGLAILEPPRIQFLIVVKKLGRRYLRAPTLPAMLESDSSQPAFRPTTISNLGFVCPAQS</sequence>
<dbReference type="Proteomes" id="UP000215086">
    <property type="component" value="Chromosome"/>
</dbReference>
<dbReference type="KEGG" id="ttf:THTE_2590"/>